<comment type="similarity">
    <text evidence="1">Belongs to the sel-1 family.</text>
</comment>
<dbReference type="SUPFAM" id="SSF81901">
    <property type="entry name" value="HCP-like"/>
    <property type="match status" value="8"/>
</dbReference>
<proteinExistence type="inferred from homology"/>
<organism evidence="3 4">
    <name type="scientific">Apophysomyces ossiformis</name>
    <dbReference type="NCBI Taxonomy" id="679940"/>
    <lineage>
        <taxon>Eukaryota</taxon>
        <taxon>Fungi</taxon>
        <taxon>Fungi incertae sedis</taxon>
        <taxon>Mucoromycota</taxon>
        <taxon>Mucoromycotina</taxon>
        <taxon>Mucoromycetes</taxon>
        <taxon>Mucorales</taxon>
        <taxon>Mucorineae</taxon>
        <taxon>Mucoraceae</taxon>
        <taxon>Apophysomyces</taxon>
    </lineage>
</organism>
<evidence type="ECO:0008006" key="5">
    <source>
        <dbReference type="Google" id="ProtNLM"/>
    </source>
</evidence>
<dbReference type="EMBL" id="JABAYA010000049">
    <property type="protein sequence ID" value="KAF7727770.1"/>
    <property type="molecule type" value="Genomic_DNA"/>
</dbReference>
<dbReference type="PANTHER" id="PTHR11102">
    <property type="entry name" value="SEL-1-LIKE PROTEIN"/>
    <property type="match status" value="1"/>
</dbReference>
<dbReference type="Pfam" id="PF08238">
    <property type="entry name" value="Sel1"/>
    <property type="match status" value="28"/>
</dbReference>
<protein>
    <recommendedName>
        <fullName evidence="5">HCP-like protein</fullName>
    </recommendedName>
</protein>
<evidence type="ECO:0000256" key="2">
    <source>
        <dbReference type="SAM" id="MobiDB-lite"/>
    </source>
</evidence>
<evidence type="ECO:0000256" key="1">
    <source>
        <dbReference type="ARBA" id="ARBA00038101"/>
    </source>
</evidence>
<name>A0A8H7EQM1_9FUNG</name>
<evidence type="ECO:0000313" key="3">
    <source>
        <dbReference type="EMBL" id="KAF7727770.1"/>
    </source>
</evidence>
<sequence>MGSSHSKSTQSIDNRLPRKRLSDPPSIERAPKNKMLKNEHQSQISATDNESEIALCEPNIIEEQQEDQLLPTVENKHFADTHDNNDDEETVPTLQQQEYIRERRIKIRRRSTVRQRLQSQSSISCSTIDSGWTASGGLFSQIDPTTTSSIITTLTEHSTFSRRSLFNPDWPNATDKKMVLTAATTTAGTTTSQDSETSACIRLLPRKSKTVKNGKVLATQVLPLLAQAQATNNTYRILKEAFAQAQWSDTLEDREEAFTAASTWNQQTGDPAARVWVARCLLEGWGTSPDPAQGFAQLKILANEGCPHAFYPLGLCYLRIQQSPSQAFHWFKAAAEINLEQLDKEVKEIVALAQCRVAAMFFKGEGVPENTNMAWQWFLKSANNGNKYAQYMVGLHYEKGLTVQKDEEKAKMYFTQSAEQGFAEAQTTLGIRLVDEGKYKQGICWLERAMDMDHPRAFLKFGIMYEIGQGVDRNSKLAIDHYQTAARQNDPVAQYLLGLRYRLGQHGLTQNNAEAERYLTLSAKTGYGPAQRLLGLMYAQGLAGENGCDYRTAFRWFRRAASGGDIRSLGLAGHCFEHGYGVAADHKLALEFYNKAANISSPFQDAAQLAKAMLLHRMGRHLDALQGFAQIVSNDTIGSMAKLMIARYHLHGWAGETDRPLAFQMLTELASHGLSHAGAHYWLGACYEEGIPGTCEQELQKAFDHYLAAAQTGEVNGEFQVALMLSNGQGVARDRQAAFDWYQKAADKGHRTALYSLGLYYVKGIGGIQKDLAKARSYFEKSARLGFPSAMSSLAALYRLDQQNEQAIQWYRKAAGLGDVVAQRELGMLYDEGLLGVSQDHAMAFDLLQKAAGQLDAQATLLLGSYYQNGIVVPKETERAIELYLEAGRLGAPVYVFLGYGSRLIDKHGFSHMYSAPFAAAQVFHSLSRYEEAYANYQLAANDDRLAQTRIGRTAKLMLARYILSYVPSSSSDSPHNSPVQTTNKMTKQEAYDMLYQLATQDQFGPSYYWLADCLRQGHGTEPNMTDAARWFMKAADEMTDAEAMVRLGMMYDQGEGVPMDKVIAFRYFQKSAEKDHAEGLYRMGMTYWQGTSSTIDLHRAIEYFTRSAAQKHHNSYWALGQMAWNNNDWDLAQKWWQKGAAHNHVPSARSLAKLLLQTKQDDDAETYYNHLMQAFDLLSIGAWSNDPESLILLGQLHQMGALSASQQRLQSVSKTRSRTPRDGYIDDDDVEEEIALQKQQEEQELAIQLFERAAALGNVDGMFLAGQAWHAQEQYAAALEFYERAADHGHLLSRVMRARYRLEGLGGIKADPEAGFKELEACATVDQCADAHNSLAQCYERGLGTAANDALAFQWYLLSAQTTRDAEAMFRIGQMYAQGRATVQGTDPVSEAWQWYTFACETQDHPGAHYHLGLYCLQGICGRKPDVPTALHHFFRAAKQNHQKAMYELGQILALNQDSMYSIEEQADGVEWLERAAQLGLPEAQRELGRLYHMGRDLDHNCLVEQDFQKSFDLFYRAARQGDQRSMLFLGSYYEHGIHDAPCLTAAKQWYQSAIDASDETHRWLAELAMAQLLHQEQPSQEAYAMFRAAHDHAPATAQTTLSTIMLARYEAKGWGGVPVRPEAWKVLIELAESGESMTYLDVAECYEYGTGVEKDLFKAFTWYNRIVALKEEEEDDLLDEGEEEQMATALYKLAEFYRKGLVGAADQQKAEELYHLASEKGSEEALLYLQGNH</sequence>
<dbReference type="SMART" id="SM00671">
    <property type="entry name" value="SEL1"/>
    <property type="match status" value="29"/>
</dbReference>
<evidence type="ECO:0000313" key="4">
    <source>
        <dbReference type="Proteomes" id="UP000605846"/>
    </source>
</evidence>
<keyword evidence="4" id="KW-1185">Reference proteome</keyword>
<dbReference type="InterPro" id="IPR011990">
    <property type="entry name" value="TPR-like_helical_dom_sf"/>
</dbReference>
<reference evidence="3" key="1">
    <citation type="submission" date="2020-01" db="EMBL/GenBank/DDBJ databases">
        <title>Genome Sequencing of Three Apophysomyces-Like Fungal Strains Confirms a Novel Fungal Genus in the Mucoromycota with divergent Burkholderia-like Endosymbiotic Bacteria.</title>
        <authorList>
            <person name="Stajich J.E."/>
            <person name="Macias A.M."/>
            <person name="Carter-House D."/>
            <person name="Lovett B."/>
            <person name="Kasson L.R."/>
            <person name="Berry K."/>
            <person name="Grigoriev I."/>
            <person name="Chang Y."/>
            <person name="Spatafora J."/>
            <person name="Kasson M.T."/>
        </authorList>
    </citation>
    <scope>NUCLEOTIDE SEQUENCE</scope>
    <source>
        <strain evidence="3">NRRL A-21654</strain>
    </source>
</reference>
<accession>A0A8H7EQM1</accession>
<feature type="region of interest" description="Disordered" evidence="2">
    <location>
        <begin position="1"/>
        <end position="51"/>
    </location>
</feature>
<gene>
    <name evidence="3" type="ORF">EC973_007001</name>
</gene>
<dbReference type="Gene3D" id="1.25.40.10">
    <property type="entry name" value="Tetratricopeptide repeat domain"/>
    <property type="match status" value="6"/>
</dbReference>
<comment type="caution">
    <text evidence="3">The sequence shown here is derived from an EMBL/GenBank/DDBJ whole genome shotgun (WGS) entry which is preliminary data.</text>
</comment>
<dbReference type="OrthoDB" id="2242379at2759"/>
<dbReference type="Proteomes" id="UP000605846">
    <property type="component" value="Unassembled WGS sequence"/>
</dbReference>
<dbReference type="InterPro" id="IPR006597">
    <property type="entry name" value="Sel1-like"/>
</dbReference>
<feature type="compositionally biased region" description="Polar residues" evidence="2">
    <location>
        <begin position="1"/>
        <end position="13"/>
    </location>
</feature>
<dbReference type="PANTHER" id="PTHR11102:SF160">
    <property type="entry name" value="ERAD-ASSOCIATED E3 UBIQUITIN-PROTEIN LIGASE COMPONENT HRD3"/>
    <property type="match status" value="1"/>
</dbReference>
<dbReference type="InterPro" id="IPR050767">
    <property type="entry name" value="Sel1_AlgK"/>
</dbReference>